<dbReference type="EMBL" id="JANEYF010001763">
    <property type="protein sequence ID" value="KAJ8957759.1"/>
    <property type="molecule type" value="Genomic_DNA"/>
</dbReference>
<gene>
    <name evidence="2" type="ORF">NQ314_006508</name>
</gene>
<keyword evidence="3" id="KW-1185">Reference proteome</keyword>
<dbReference type="Proteomes" id="UP001162156">
    <property type="component" value="Unassembled WGS sequence"/>
</dbReference>
<dbReference type="PANTHER" id="PTHR47272:SF1">
    <property type="entry name" value="PIGGYBAC TRANSPOSABLE ELEMENT-DERIVED PROTEIN 3-LIKE"/>
    <property type="match status" value="1"/>
</dbReference>
<evidence type="ECO:0000313" key="2">
    <source>
        <dbReference type="EMBL" id="KAJ8957759.1"/>
    </source>
</evidence>
<sequence length="383" mass="44372">MSKQQNNRCEIWLRMYPRFDKKFLSDKQLEDILNNLSESEDGLDFDDDDSIADPDFLPDREQVENLFDSENDDEKQTHQLVQNSTEIVDVSIMDQEDVDTPPMTNPVYSRSKEIIWRNRNLTLADQQLKLFGHLQLPNHVLALESPYEFFTLFFNNIILDKIVEESNLYAIQKDPSKPLNLTRNDPHKWGYKFFVLCGSSGYAYSIELYTGQENEEKKRPVSEPNLEATANVVVRLARLIPQNMNHRLYFDNYYTSIPLLVYFSKQGIYSLGTVRKNRIPNCKLPDEKAMKNSKRGTTMEFVGTCDGVEIASVVWKDNKLVNFLSTFAGEVPKTIVKRYDKKEKKSIEIDCPFIVKEYNPHTGGVDLLASNLGRLKILQRSKK</sequence>
<name>A0AAV8Z0G4_9CUCU</name>
<dbReference type="Pfam" id="PF13843">
    <property type="entry name" value="DDE_Tnp_1_7"/>
    <property type="match status" value="1"/>
</dbReference>
<dbReference type="AlphaFoldDB" id="A0AAV8Z0G4"/>
<feature type="non-terminal residue" evidence="2">
    <location>
        <position position="383"/>
    </location>
</feature>
<reference evidence="2" key="1">
    <citation type="journal article" date="2023" name="Insect Mol. Biol.">
        <title>Genome sequencing provides insights into the evolution of gene families encoding plant cell wall-degrading enzymes in longhorned beetles.</title>
        <authorList>
            <person name="Shin N.R."/>
            <person name="Okamura Y."/>
            <person name="Kirsch R."/>
            <person name="Pauchet Y."/>
        </authorList>
    </citation>
    <scope>NUCLEOTIDE SEQUENCE</scope>
    <source>
        <strain evidence="2">RBIC_L_NR</strain>
    </source>
</reference>
<dbReference type="PANTHER" id="PTHR47272">
    <property type="entry name" value="DDE_TNP_1_7 DOMAIN-CONTAINING PROTEIN"/>
    <property type="match status" value="1"/>
</dbReference>
<organism evidence="2 3">
    <name type="scientific">Rhamnusium bicolor</name>
    <dbReference type="NCBI Taxonomy" id="1586634"/>
    <lineage>
        <taxon>Eukaryota</taxon>
        <taxon>Metazoa</taxon>
        <taxon>Ecdysozoa</taxon>
        <taxon>Arthropoda</taxon>
        <taxon>Hexapoda</taxon>
        <taxon>Insecta</taxon>
        <taxon>Pterygota</taxon>
        <taxon>Neoptera</taxon>
        <taxon>Endopterygota</taxon>
        <taxon>Coleoptera</taxon>
        <taxon>Polyphaga</taxon>
        <taxon>Cucujiformia</taxon>
        <taxon>Chrysomeloidea</taxon>
        <taxon>Cerambycidae</taxon>
        <taxon>Lepturinae</taxon>
        <taxon>Rhagiini</taxon>
        <taxon>Rhamnusium</taxon>
    </lineage>
</organism>
<proteinExistence type="predicted"/>
<accession>A0AAV8Z0G4</accession>
<dbReference type="InterPro" id="IPR029526">
    <property type="entry name" value="PGBD"/>
</dbReference>
<protein>
    <recommendedName>
        <fullName evidence="1">PiggyBac transposable element-derived protein domain-containing protein</fullName>
    </recommendedName>
</protein>
<feature type="domain" description="PiggyBac transposable element-derived protein" evidence="1">
    <location>
        <begin position="183"/>
        <end position="378"/>
    </location>
</feature>
<evidence type="ECO:0000259" key="1">
    <source>
        <dbReference type="Pfam" id="PF13843"/>
    </source>
</evidence>
<comment type="caution">
    <text evidence="2">The sequence shown here is derived from an EMBL/GenBank/DDBJ whole genome shotgun (WGS) entry which is preliminary data.</text>
</comment>
<evidence type="ECO:0000313" key="3">
    <source>
        <dbReference type="Proteomes" id="UP001162156"/>
    </source>
</evidence>